<gene>
    <name evidence="1" type="ORF">CJD38_09230</name>
</gene>
<name>A0A2T5MFZ4_9GAMM</name>
<organism evidence="1 2">
    <name type="scientific">Stenotrophobium rhamnosiphilum</name>
    <dbReference type="NCBI Taxonomy" id="2029166"/>
    <lineage>
        <taxon>Bacteria</taxon>
        <taxon>Pseudomonadati</taxon>
        <taxon>Pseudomonadota</taxon>
        <taxon>Gammaproteobacteria</taxon>
        <taxon>Nevskiales</taxon>
        <taxon>Nevskiaceae</taxon>
        <taxon>Stenotrophobium</taxon>
    </lineage>
</organism>
<protein>
    <submittedName>
        <fullName evidence="1">Uncharacterized protein</fullName>
    </submittedName>
</protein>
<dbReference type="AlphaFoldDB" id="A0A2T5MFZ4"/>
<evidence type="ECO:0000313" key="2">
    <source>
        <dbReference type="Proteomes" id="UP000244248"/>
    </source>
</evidence>
<comment type="caution">
    <text evidence="1">The sequence shown here is derived from an EMBL/GenBank/DDBJ whole genome shotgun (WGS) entry which is preliminary data.</text>
</comment>
<sequence>MTHEKFPSDFAKTVRLSPKQTVTIFRIYMQMAKAAIGIAEARSMNPLSGGPLRPLVGAATDKSRPKCCFI</sequence>
<dbReference type="EMBL" id="QANS01000003">
    <property type="protein sequence ID" value="PTU31504.1"/>
    <property type="molecule type" value="Genomic_DNA"/>
</dbReference>
<dbReference type="Proteomes" id="UP000244248">
    <property type="component" value="Unassembled WGS sequence"/>
</dbReference>
<evidence type="ECO:0000313" key="1">
    <source>
        <dbReference type="EMBL" id="PTU31504.1"/>
    </source>
</evidence>
<proteinExistence type="predicted"/>
<accession>A0A2T5MFZ4</accession>
<reference evidence="1 2" key="1">
    <citation type="submission" date="2018-04" db="EMBL/GenBank/DDBJ databases">
        <title>Novel species isolated from glacier.</title>
        <authorList>
            <person name="Liu Q."/>
            <person name="Xin Y.-H."/>
        </authorList>
    </citation>
    <scope>NUCLEOTIDE SEQUENCE [LARGE SCALE GENOMIC DNA]</scope>
    <source>
        <strain evidence="1 2">GT1R17</strain>
    </source>
</reference>
<keyword evidence="2" id="KW-1185">Reference proteome</keyword>